<organism evidence="3 4">
    <name type="scientific">Polaribacter reichenbachii</name>
    <dbReference type="NCBI Taxonomy" id="996801"/>
    <lineage>
        <taxon>Bacteria</taxon>
        <taxon>Pseudomonadati</taxon>
        <taxon>Bacteroidota</taxon>
        <taxon>Flavobacteriia</taxon>
        <taxon>Flavobacteriales</taxon>
        <taxon>Flavobacteriaceae</taxon>
    </lineage>
</organism>
<name>A0A1B8TUC3_9FLAO</name>
<evidence type="ECO:0000256" key="1">
    <source>
        <dbReference type="PROSITE-ProRule" id="PRU00169"/>
    </source>
</evidence>
<gene>
    <name evidence="3" type="ORF">LPB301_11230</name>
</gene>
<dbReference type="Gene3D" id="3.40.50.2300">
    <property type="match status" value="1"/>
</dbReference>
<protein>
    <recommendedName>
        <fullName evidence="2">Response regulatory domain-containing protein</fullName>
    </recommendedName>
</protein>
<dbReference type="PANTHER" id="PTHR44520">
    <property type="entry name" value="RESPONSE REGULATOR RCP1-RELATED"/>
    <property type="match status" value="1"/>
</dbReference>
<reference evidence="4" key="1">
    <citation type="submission" date="2016-02" db="EMBL/GenBank/DDBJ databases">
        <title>Paenibacillus sp. LPB0068, isolated from Crassostrea gigas.</title>
        <authorList>
            <person name="Shin S.-K."/>
            <person name="Yi H."/>
        </authorList>
    </citation>
    <scope>NUCLEOTIDE SEQUENCE [LARGE SCALE GENOMIC DNA]</scope>
    <source>
        <strain evidence="4">KCTC 23969</strain>
    </source>
</reference>
<accession>A0A1B8TUC3</accession>
<dbReference type="PROSITE" id="PS50110">
    <property type="entry name" value="RESPONSE_REGULATORY"/>
    <property type="match status" value="1"/>
</dbReference>
<keyword evidence="4" id="KW-1185">Reference proteome</keyword>
<dbReference type="SUPFAM" id="SSF52172">
    <property type="entry name" value="CheY-like"/>
    <property type="match status" value="1"/>
</dbReference>
<dbReference type="InterPro" id="IPR001789">
    <property type="entry name" value="Sig_transdc_resp-reg_receiver"/>
</dbReference>
<dbReference type="AlphaFoldDB" id="A0A1B8TUC3"/>
<dbReference type="InterPro" id="IPR052893">
    <property type="entry name" value="TCS_response_regulator"/>
</dbReference>
<dbReference type="KEGG" id="prn:BW723_04480"/>
<evidence type="ECO:0000313" key="3">
    <source>
        <dbReference type="EMBL" id="OBY63386.1"/>
    </source>
</evidence>
<dbReference type="GO" id="GO:0000160">
    <property type="term" value="P:phosphorelay signal transduction system"/>
    <property type="evidence" value="ECO:0007669"/>
    <property type="project" value="InterPro"/>
</dbReference>
<feature type="modified residue" description="4-aspartylphosphate" evidence="1">
    <location>
        <position position="58"/>
    </location>
</feature>
<comment type="caution">
    <text evidence="3">The sequence shown here is derived from an EMBL/GenBank/DDBJ whole genome shotgun (WGS) entry which is preliminary data.</text>
</comment>
<proteinExistence type="predicted"/>
<feature type="domain" description="Response regulatory" evidence="2">
    <location>
        <begin position="5"/>
        <end position="125"/>
    </location>
</feature>
<evidence type="ECO:0000313" key="4">
    <source>
        <dbReference type="Proteomes" id="UP000092612"/>
    </source>
</evidence>
<dbReference type="SMART" id="SM00448">
    <property type="entry name" value="REC"/>
    <property type="match status" value="1"/>
</dbReference>
<dbReference type="PANTHER" id="PTHR44520:SF2">
    <property type="entry name" value="RESPONSE REGULATOR RCP1"/>
    <property type="match status" value="1"/>
</dbReference>
<dbReference type="InterPro" id="IPR011006">
    <property type="entry name" value="CheY-like_superfamily"/>
</dbReference>
<dbReference type="RefSeq" id="WP_068361703.1">
    <property type="nucleotide sequence ID" value="NZ_CP019337.1"/>
</dbReference>
<keyword evidence="1" id="KW-0597">Phosphoprotein</keyword>
<dbReference type="STRING" id="996801.BW723_04480"/>
<dbReference type="Pfam" id="PF00072">
    <property type="entry name" value="Response_reg"/>
    <property type="match status" value="1"/>
</dbReference>
<dbReference type="EMBL" id="LSFL01000035">
    <property type="protein sequence ID" value="OBY63386.1"/>
    <property type="molecule type" value="Genomic_DNA"/>
</dbReference>
<evidence type="ECO:0000259" key="2">
    <source>
        <dbReference type="PROSITE" id="PS50110"/>
    </source>
</evidence>
<dbReference type="CDD" id="cd17557">
    <property type="entry name" value="REC_Rcp-like"/>
    <property type="match status" value="1"/>
</dbReference>
<dbReference type="Proteomes" id="UP000092612">
    <property type="component" value="Unassembled WGS sequence"/>
</dbReference>
<dbReference type="OrthoDB" id="7631574at2"/>
<sequence length="136" mass="15375">MKSLTILLVDDDKIERLKFKKVCQKVNSNCAVLEAFNGEEAFTLLSDKNNSFDLIITDINMPKMDGFEFLKALKSDSRLKPIPVVIMSTSESKIDLEKGYGMGISGYFSKPLKYADYINKVTSLLQYWNRASLSNS</sequence>